<dbReference type="PRINTS" id="PR00738">
    <property type="entry name" value="GLHYDRLASE20"/>
</dbReference>
<feature type="transmembrane region" description="Helical" evidence="6">
    <location>
        <begin position="232"/>
        <end position="255"/>
    </location>
</feature>
<dbReference type="GO" id="GO:0004563">
    <property type="term" value="F:beta-N-acetylhexosaminidase activity"/>
    <property type="evidence" value="ECO:0007669"/>
    <property type="project" value="UniProtKB-EC"/>
</dbReference>
<dbReference type="InterPro" id="IPR017853">
    <property type="entry name" value="GH"/>
</dbReference>
<feature type="active site" description="Proton donor" evidence="5">
    <location>
        <position position="681"/>
    </location>
</feature>
<keyword evidence="10" id="KW-1185">Reference proteome</keyword>
<keyword evidence="6" id="KW-1133">Transmembrane helix</keyword>
<keyword evidence="6" id="KW-0472">Membrane</keyword>
<feature type="transmembrane region" description="Helical" evidence="6">
    <location>
        <begin position="48"/>
        <end position="66"/>
    </location>
</feature>
<dbReference type="Pfam" id="PF13968">
    <property type="entry name" value="DUF4220"/>
    <property type="match status" value="2"/>
</dbReference>
<gene>
    <name evidence="9" type="ORF">SLEP1_g46416</name>
</gene>
<evidence type="ECO:0000256" key="2">
    <source>
        <dbReference type="ARBA" id="ARBA00006285"/>
    </source>
</evidence>
<dbReference type="SUPFAM" id="SSF51445">
    <property type="entry name" value="(Trans)glycosidases"/>
    <property type="match status" value="1"/>
</dbReference>
<name>A0AAV5LN16_9ROSI</name>
<evidence type="ECO:0000256" key="6">
    <source>
        <dbReference type="SAM" id="Phobius"/>
    </source>
</evidence>
<dbReference type="GO" id="GO:0016020">
    <property type="term" value="C:membrane"/>
    <property type="evidence" value="ECO:0007669"/>
    <property type="project" value="TreeGrafter"/>
</dbReference>
<dbReference type="Gene3D" id="3.20.20.80">
    <property type="entry name" value="Glycosidases"/>
    <property type="match status" value="1"/>
</dbReference>
<dbReference type="InterPro" id="IPR025705">
    <property type="entry name" value="Beta_hexosaminidase_sua/sub"/>
</dbReference>
<organism evidence="9 10">
    <name type="scientific">Rubroshorea leprosula</name>
    <dbReference type="NCBI Taxonomy" id="152421"/>
    <lineage>
        <taxon>Eukaryota</taxon>
        <taxon>Viridiplantae</taxon>
        <taxon>Streptophyta</taxon>
        <taxon>Embryophyta</taxon>
        <taxon>Tracheophyta</taxon>
        <taxon>Spermatophyta</taxon>
        <taxon>Magnoliopsida</taxon>
        <taxon>eudicotyledons</taxon>
        <taxon>Gunneridae</taxon>
        <taxon>Pentapetalae</taxon>
        <taxon>rosids</taxon>
        <taxon>malvids</taxon>
        <taxon>Malvales</taxon>
        <taxon>Dipterocarpaceae</taxon>
        <taxon>Rubroshorea</taxon>
    </lineage>
</organism>
<feature type="domain" description="DUF4220" evidence="8">
    <location>
        <begin position="231"/>
        <end position="366"/>
    </location>
</feature>
<evidence type="ECO:0000259" key="8">
    <source>
        <dbReference type="Pfam" id="PF13968"/>
    </source>
</evidence>
<dbReference type="Proteomes" id="UP001054252">
    <property type="component" value="Unassembled WGS sequence"/>
</dbReference>
<dbReference type="PANTHER" id="PTHR22600:SF21">
    <property type="entry name" value="BETA-HEXOSAMINIDASE A"/>
    <property type="match status" value="1"/>
</dbReference>
<evidence type="ECO:0000259" key="7">
    <source>
        <dbReference type="Pfam" id="PF00728"/>
    </source>
</evidence>
<evidence type="ECO:0000256" key="3">
    <source>
        <dbReference type="ARBA" id="ARBA00012663"/>
    </source>
</evidence>
<evidence type="ECO:0000256" key="1">
    <source>
        <dbReference type="ARBA" id="ARBA00001231"/>
    </source>
</evidence>
<dbReference type="EMBL" id="BPVZ01000129">
    <property type="protein sequence ID" value="GKV38505.1"/>
    <property type="molecule type" value="Genomic_DNA"/>
</dbReference>
<feature type="domain" description="DUF4220" evidence="8">
    <location>
        <begin position="51"/>
        <end position="134"/>
    </location>
</feature>
<sequence>MSSFPKLLMEAWQKWDVRGLVLFSLTLQIVLSVLGGRRKYKIHPFFKTVLWFAYLGADWIAIATLGKLSGSYTESPDTNVLRAYWAPLLLLHLGGPDTITAYSFEDNKLWIRHLLILVVKAIFVVYILCLKQNNSQKTKPVISNIFNPQGPQTNNSSALDDHLKPNRPVLDGYLLFIIMRPDVHDYLSSHNVSDVRKRLKAYIKETTGMEGTGALDFANEFSKSIGDKSIDVIKFLVAAIGFIFDVVYTKAALIYTKLGCLLRLTSFASSFSVLLLFFISIINEPKFHFSRIDIGITGILLSGAIALELYAACVMLSSDWAILVVQFHDIVFVRKIFKVALNCFPCLLRRSKRWSNQIGQFDLLEYCWRYNKSKVNQSWGILLKITNGRQIVEMWRTYWFTKFVEVPDYLKDWGNYDNLFRSFFREEGFKISRGEKAIQHEQQFNELKWSIGLDFDHSIIVWHLATSVCCSQEDHDDGEASVISSEEDYDEIKKTSKYVSDYMMYLLAMCPALILPEHSKSFWLDHTYDKLKGLELPTTNSRNAASVLLSHQDNVPKEDIESRFDNVLHWHIVDTQSFPLEIPSYPKLWNGAYSASERYTIADAAEIVSYAQERGINVMAELDVPGHAFSWGVGYPALWPSSNCQQPLDVSNEFTFQVIDGILSDFSKIFKFKFVHLGGDEVNTSCWTDTSHISKWLKKHHMNESQAYQYFVLRAQNIALSHGYEIVNWEETFNKFGNKLSRKTVVHNWLGGGVAEQVVASGLRCIVSNQDKWYLDHLDTTWQEFYMNEPLTNIKNSKQQKLVIGGEVCMWGEHIDGSDIEQTIWPRAAAAAERLWTPYDKLAKDASEVTGRLAYFRCLLNQRGVAAAPLSGPGRVAPFEPGSS</sequence>
<dbReference type="GO" id="GO:0030203">
    <property type="term" value="P:glycosaminoglycan metabolic process"/>
    <property type="evidence" value="ECO:0007669"/>
    <property type="project" value="TreeGrafter"/>
</dbReference>
<feature type="transmembrane region" description="Helical" evidence="6">
    <location>
        <begin position="20"/>
        <end position="36"/>
    </location>
</feature>
<dbReference type="InterPro" id="IPR015883">
    <property type="entry name" value="Glyco_hydro_20_cat"/>
</dbReference>
<keyword evidence="4" id="KW-0378">Hydrolase</keyword>
<dbReference type="AlphaFoldDB" id="A0AAV5LN16"/>
<comment type="caution">
    <text evidence="9">The sequence shown here is derived from an EMBL/GenBank/DDBJ whole genome shotgun (WGS) entry which is preliminary data.</text>
</comment>
<proteinExistence type="inferred from homology"/>
<dbReference type="Pfam" id="PF00728">
    <property type="entry name" value="Glyco_hydro_20"/>
    <property type="match status" value="1"/>
</dbReference>
<dbReference type="PANTHER" id="PTHR22600">
    <property type="entry name" value="BETA-HEXOSAMINIDASE"/>
    <property type="match status" value="1"/>
</dbReference>
<comment type="similarity">
    <text evidence="2">Belongs to the glycosyl hydrolase 20 family.</text>
</comment>
<evidence type="ECO:0000256" key="4">
    <source>
        <dbReference type="ARBA" id="ARBA00022801"/>
    </source>
</evidence>
<feature type="transmembrane region" description="Helical" evidence="6">
    <location>
        <begin position="110"/>
        <end position="129"/>
    </location>
</feature>
<keyword evidence="6" id="KW-0812">Transmembrane</keyword>
<feature type="transmembrane region" description="Helical" evidence="6">
    <location>
        <begin position="294"/>
        <end position="317"/>
    </location>
</feature>
<protein>
    <recommendedName>
        <fullName evidence="3">beta-N-acetylhexosaminidase</fullName>
        <ecNumber evidence="3">3.2.1.52</ecNumber>
    </recommendedName>
</protein>
<feature type="transmembrane region" description="Helical" evidence="6">
    <location>
        <begin position="261"/>
        <end position="282"/>
    </location>
</feature>
<evidence type="ECO:0000313" key="9">
    <source>
        <dbReference type="EMBL" id="GKV38505.1"/>
    </source>
</evidence>
<dbReference type="EC" id="3.2.1.52" evidence="3"/>
<accession>A0AAV5LN16</accession>
<feature type="domain" description="Glycoside hydrolase family 20 catalytic" evidence="7">
    <location>
        <begin position="566"/>
        <end position="838"/>
    </location>
</feature>
<dbReference type="InterPro" id="IPR025315">
    <property type="entry name" value="DUF4220"/>
</dbReference>
<evidence type="ECO:0000313" key="10">
    <source>
        <dbReference type="Proteomes" id="UP001054252"/>
    </source>
</evidence>
<reference evidence="9 10" key="1">
    <citation type="journal article" date="2021" name="Commun. Biol.">
        <title>The genome of Shorea leprosula (Dipterocarpaceae) highlights the ecological relevance of drought in aseasonal tropical rainforests.</title>
        <authorList>
            <person name="Ng K.K.S."/>
            <person name="Kobayashi M.J."/>
            <person name="Fawcett J.A."/>
            <person name="Hatakeyama M."/>
            <person name="Paape T."/>
            <person name="Ng C.H."/>
            <person name="Ang C.C."/>
            <person name="Tnah L.H."/>
            <person name="Lee C.T."/>
            <person name="Nishiyama T."/>
            <person name="Sese J."/>
            <person name="O'Brien M.J."/>
            <person name="Copetti D."/>
            <person name="Mohd Noor M.I."/>
            <person name="Ong R.C."/>
            <person name="Putra M."/>
            <person name="Sireger I.Z."/>
            <person name="Indrioko S."/>
            <person name="Kosugi Y."/>
            <person name="Izuno A."/>
            <person name="Isagi Y."/>
            <person name="Lee S.L."/>
            <person name="Shimizu K.K."/>
        </authorList>
    </citation>
    <scope>NUCLEOTIDE SEQUENCE [LARGE SCALE GENOMIC DNA]</scope>
    <source>
        <strain evidence="9">214</strain>
    </source>
</reference>
<comment type="catalytic activity">
    <reaction evidence="1">
        <text>Hydrolysis of terminal non-reducing N-acetyl-D-hexosamine residues in N-acetyl-beta-D-hexosaminides.</text>
        <dbReference type="EC" id="3.2.1.52"/>
    </reaction>
</comment>
<dbReference type="GO" id="GO:0005975">
    <property type="term" value="P:carbohydrate metabolic process"/>
    <property type="evidence" value="ECO:0007669"/>
    <property type="project" value="InterPro"/>
</dbReference>
<evidence type="ECO:0000256" key="5">
    <source>
        <dbReference type="PIRSR" id="PIRSR625705-1"/>
    </source>
</evidence>